<evidence type="ECO:0000259" key="8">
    <source>
        <dbReference type="PROSITE" id="PS50928"/>
    </source>
</evidence>
<dbReference type="CDD" id="cd06261">
    <property type="entry name" value="TM_PBP2"/>
    <property type="match status" value="1"/>
</dbReference>
<gene>
    <name evidence="9" type="ORF">BHR79_03190</name>
    <name evidence="10" type="ORF">EFE40_07675</name>
    <name evidence="11" type="ORF">SAMN04515625_0471</name>
</gene>
<dbReference type="SUPFAM" id="SSF161098">
    <property type="entry name" value="MetI-like"/>
    <property type="match status" value="1"/>
</dbReference>
<feature type="domain" description="ABC transmembrane type-1" evidence="8">
    <location>
        <begin position="70"/>
        <end position="258"/>
    </location>
</feature>
<evidence type="ECO:0000256" key="1">
    <source>
        <dbReference type="ARBA" id="ARBA00004651"/>
    </source>
</evidence>
<dbReference type="Proteomes" id="UP000267921">
    <property type="component" value="Unassembled WGS sequence"/>
</dbReference>
<dbReference type="EMBL" id="FNMU01000001">
    <property type="protein sequence ID" value="SDW15921.1"/>
    <property type="molecule type" value="Genomic_DNA"/>
</dbReference>
<dbReference type="PANTHER" id="PTHR43386">
    <property type="entry name" value="OLIGOPEPTIDE TRANSPORT SYSTEM PERMEASE PROTEIN APPC"/>
    <property type="match status" value="1"/>
</dbReference>
<keyword evidence="5 7" id="KW-1133">Transmembrane helix</keyword>
<proteinExistence type="inferred from homology"/>
<evidence type="ECO:0000313" key="9">
    <source>
        <dbReference type="EMBL" id="APH38587.1"/>
    </source>
</evidence>
<comment type="similarity">
    <text evidence="7">Belongs to the binding-protein-dependent transport system permease family.</text>
</comment>
<name>A0A1L3Q141_9EURY</name>
<dbReference type="Proteomes" id="UP000186879">
    <property type="component" value="Chromosome"/>
</dbReference>
<evidence type="ECO:0000313" key="14">
    <source>
        <dbReference type="Proteomes" id="UP000267921"/>
    </source>
</evidence>
<feature type="transmembrane region" description="Helical" evidence="7">
    <location>
        <begin position="236"/>
        <end position="258"/>
    </location>
</feature>
<feature type="transmembrane region" description="Helical" evidence="7">
    <location>
        <begin position="191"/>
        <end position="216"/>
    </location>
</feature>
<dbReference type="Proteomes" id="UP000198669">
    <property type="component" value="Unassembled WGS sequence"/>
</dbReference>
<dbReference type="Pfam" id="PF00528">
    <property type="entry name" value="BPD_transp_1"/>
    <property type="match status" value="1"/>
</dbReference>
<accession>A0A1L3Q141</accession>
<dbReference type="STRING" id="2177.BHR79_03190"/>
<dbReference type="KEGG" id="mhaz:BHR79_03190"/>
<keyword evidence="3" id="KW-1003">Cell membrane</keyword>
<evidence type="ECO:0000313" key="10">
    <source>
        <dbReference type="EMBL" id="RNI08415.1"/>
    </source>
</evidence>
<keyword evidence="6 7" id="KW-0472">Membrane</keyword>
<evidence type="ECO:0000256" key="3">
    <source>
        <dbReference type="ARBA" id="ARBA00022475"/>
    </source>
</evidence>
<dbReference type="EMBL" id="CP017921">
    <property type="protein sequence ID" value="APH38587.1"/>
    <property type="molecule type" value="Genomic_DNA"/>
</dbReference>
<feature type="transmembrane region" description="Helical" evidence="7">
    <location>
        <begin position="75"/>
        <end position="99"/>
    </location>
</feature>
<keyword evidence="4 7" id="KW-0812">Transmembrane</keyword>
<dbReference type="PROSITE" id="PS50928">
    <property type="entry name" value="ABC_TM1"/>
    <property type="match status" value="1"/>
</dbReference>
<keyword evidence="12" id="KW-1185">Reference proteome</keyword>
<comment type="subcellular location">
    <subcellularLocation>
        <location evidence="1 7">Cell membrane</location>
        <topology evidence="1 7">Multi-pass membrane protein</topology>
    </subcellularLocation>
</comment>
<reference evidence="11 13" key="2">
    <citation type="submission" date="2016-10" db="EMBL/GenBank/DDBJ databases">
        <authorList>
            <person name="de Groot N.N."/>
        </authorList>
    </citation>
    <scope>NUCLEOTIDE SEQUENCE [LARGE SCALE GENOMIC DNA]</scope>
    <source>
        <strain evidence="11 13">Z-7982</strain>
    </source>
</reference>
<dbReference type="Pfam" id="PF12911">
    <property type="entry name" value="OppC_N"/>
    <property type="match status" value="1"/>
</dbReference>
<dbReference type="GeneID" id="30582736"/>
<evidence type="ECO:0000256" key="7">
    <source>
        <dbReference type="RuleBase" id="RU363032"/>
    </source>
</evidence>
<dbReference type="InterPro" id="IPR000515">
    <property type="entry name" value="MetI-like"/>
</dbReference>
<keyword evidence="2 7" id="KW-0813">Transport</keyword>
<feature type="transmembrane region" description="Helical" evidence="7">
    <location>
        <begin position="119"/>
        <end position="143"/>
    </location>
</feature>
<protein>
    <submittedName>
        <fullName evidence="9 10">ABC transporter permease</fullName>
    </submittedName>
    <submittedName>
        <fullName evidence="11">Peptide/nickel transport system permease protein</fullName>
    </submittedName>
</protein>
<dbReference type="AlphaFoldDB" id="A0A1L3Q141"/>
<evidence type="ECO:0000256" key="2">
    <source>
        <dbReference type="ARBA" id="ARBA00022448"/>
    </source>
</evidence>
<dbReference type="EMBL" id="RJJG01000005">
    <property type="protein sequence ID" value="RNI08415.1"/>
    <property type="molecule type" value="Genomic_DNA"/>
</dbReference>
<evidence type="ECO:0000256" key="5">
    <source>
        <dbReference type="ARBA" id="ARBA00022989"/>
    </source>
</evidence>
<dbReference type="PANTHER" id="PTHR43386:SF1">
    <property type="entry name" value="D,D-DIPEPTIDE TRANSPORT SYSTEM PERMEASE PROTEIN DDPC-RELATED"/>
    <property type="match status" value="1"/>
</dbReference>
<feature type="transmembrane region" description="Helical" evidence="7">
    <location>
        <begin position="12"/>
        <end position="31"/>
    </location>
</feature>
<reference evidence="9 12" key="1">
    <citation type="submission" date="2016-10" db="EMBL/GenBank/DDBJ databases">
        <title>Methanohalophilus halophilus.</title>
        <authorList>
            <person name="L'haridon S."/>
        </authorList>
    </citation>
    <scope>NUCLEOTIDE SEQUENCE [LARGE SCALE GENOMIC DNA]</scope>
    <source>
        <strain evidence="9 12">Z-7982</strain>
    </source>
</reference>
<evidence type="ECO:0000313" key="12">
    <source>
        <dbReference type="Proteomes" id="UP000186879"/>
    </source>
</evidence>
<dbReference type="RefSeq" id="WP_072561040.1">
    <property type="nucleotide sequence ID" value="NZ_CP017921.1"/>
</dbReference>
<dbReference type="OrthoDB" id="312811at2157"/>
<reference evidence="10 14" key="3">
    <citation type="submission" date="2018-10" db="EMBL/GenBank/DDBJ databases">
        <title>Cultivation of a novel Methanohalophilus strain from Kebrit Deep of the Red Sea and a genomic comparison of members of the genus Methanohalophilus.</title>
        <authorList>
            <person name="Guan Y."/>
            <person name="Ngugi D.K."/>
            <person name="Stingl U."/>
        </authorList>
    </citation>
    <scope>NUCLEOTIDE SEQUENCE [LARGE SCALE GENOMIC DNA]</scope>
    <source>
        <strain evidence="10 14">DSM 3094</strain>
    </source>
</reference>
<evidence type="ECO:0000313" key="13">
    <source>
        <dbReference type="Proteomes" id="UP000198669"/>
    </source>
</evidence>
<dbReference type="InterPro" id="IPR050366">
    <property type="entry name" value="BP-dependent_transpt_permease"/>
</dbReference>
<dbReference type="InterPro" id="IPR025966">
    <property type="entry name" value="OppC_N"/>
</dbReference>
<organism evidence="9 12">
    <name type="scientific">Methanohalophilus halophilus</name>
    <dbReference type="NCBI Taxonomy" id="2177"/>
    <lineage>
        <taxon>Archaea</taxon>
        <taxon>Methanobacteriati</taxon>
        <taxon>Methanobacteriota</taxon>
        <taxon>Stenosarchaea group</taxon>
        <taxon>Methanomicrobia</taxon>
        <taxon>Methanosarcinales</taxon>
        <taxon>Methanosarcinaceae</taxon>
        <taxon>Methanohalophilus</taxon>
    </lineage>
</organism>
<dbReference type="GO" id="GO:0005886">
    <property type="term" value="C:plasma membrane"/>
    <property type="evidence" value="ECO:0007669"/>
    <property type="project" value="UniProtKB-SubCell"/>
</dbReference>
<evidence type="ECO:0000256" key="4">
    <source>
        <dbReference type="ARBA" id="ARBA00022692"/>
    </source>
</evidence>
<dbReference type="GO" id="GO:0055085">
    <property type="term" value="P:transmembrane transport"/>
    <property type="evidence" value="ECO:0007669"/>
    <property type="project" value="InterPro"/>
</dbReference>
<evidence type="ECO:0000256" key="6">
    <source>
        <dbReference type="ARBA" id="ARBA00023136"/>
    </source>
</evidence>
<dbReference type="Gene3D" id="1.10.3720.10">
    <property type="entry name" value="MetI-like"/>
    <property type="match status" value="1"/>
</dbReference>
<dbReference type="InterPro" id="IPR035906">
    <property type="entry name" value="MetI-like_sf"/>
</dbReference>
<sequence length="277" mass="29947">MIKGIFNRSMLIGLILIGAVVFLALTAPWLAPQDPQKTNFDQRLLSPSSEYPFGTDHLGRCILSRVLFAARISLFIGGSVIGISFIAGTLIGSISAYAGGIVDETVMRFVDGFLAFPSMFIALAIAGIFGGNMTGLIIALSIVEWTAYARVSRGSVLAVKNMDYIAVSRMMGGRAPYILRHHILPNITSPLLVISTLGMGNVILAAAGLSFLGLGVSSAPEWGMMVNEGRLFLQSAPHVMFFPGIFIVITVLGFNFLGDGLRDIFDPRDTKQRWRLF</sequence>
<evidence type="ECO:0000313" key="11">
    <source>
        <dbReference type="EMBL" id="SDW15921.1"/>
    </source>
</evidence>